<protein>
    <recommendedName>
        <fullName evidence="2">EF-hand domain-containing protein</fullName>
    </recommendedName>
</protein>
<dbReference type="InterPro" id="IPR011992">
    <property type="entry name" value="EF-hand-dom_pair"/>
</dbReference>
<feature type="chain" id="PRO_5046220865" description="EF-hand domain-containing protein" evidence="1">
    <location>
        <begin position="24"/>
        <end position="116"/>
    </location>
</feature>
<name>A0ABP8CTD5_9FLAO</name>
<feature type="signal peptide" evidence="1">
    <location>
        <begin position="1"/>
        <end position="23"/>
    </location>
</feature>
<dbReference type="RefSeq" id="WP_334471221.1">
    <property type="nucleotide sequence ID" value="NZ_BAABCB010000016.1"/>
</dbReference>
<dbReference type="Pfam" id="PF13499">
    <property type="entry name" value="EF-hand_7"/>
    <property type="match status" value="1"/>
</dbReference>
<keyword evidence="1" id="KW-0732">Signal</keyword>
<feature type="domain" description="EF-hand" evidence="2">
    <location>
        <begin position="63"/>
        <end position="98"/>
    </location>
</feature>
<evidence type="ECO:0000313" key="4">
    <source>
        <dbReference type="Proteomes" id="UP001501682"/>
    </source>
</evidence>
<dbReference type="Gene3D" id="1.10.238.10">
    <property type="entry name" value="EF-hand"/>
    <property type="match status" value="1"/>
</dbReference>
<reference evidence="4" key="1">
    <citation type="journal article" date="2019" name="Int. J. Syst. Evol. Microbiol.">
        <title>The Global Catalogue of Microorganisms (GCM) 10K type strain sequencing project: providing services to taxonomists for standard genome sequencing and annotation.</title>
        <authorList>
            <consortium name="The Broad Institute Genomics Platform"/>
            <consortium name="The Broad Institute Genome Sequencing Center for Infectious Disease"/>
            <person name="Wu L."/>
            <person name="Ma J."/>
        </authorList>
    </citation>
    <scope>NUCLEOTIDE SEQUENCE [LARGE SCALE GENOMIC DNA]</scope>
    <source>
        <strain evidence="4">JCM 17633</strain>
    </source>
</reference>
<evidence type="ECO:0000313" key="3">
    <source>
        <dbReference type="EMBL" id="GAA4242993.1"/>
    </source>
</evidence>
<comment type="caution">
    <text evidence="3">The sequence shown here is derived from an EMBL/GenBank/DDBJ whole genome shotgun (WGS) entry which is preliminary data.</text>
</comment>
<evidence type="ECO:0000256" key="1">
    <source>
        <dbReference type="SAM" id="SignalP"/>
    </source>
</evidence>
<evidence type="ECO:0000259" key="2">
    <source>
        <dbReference type="PROSITE" id="PS50222"/>
    </source>
</evidence>
<keyword evidence="4" id="KW-1185">Reference proteome</keyword>
<gene>
    <name evidence="3" type="ORF">GCM10022292_15920</name>
</gene>
<dbReference type="EMBL" id="BAABCB010000016">
    <property type="protein sequence ID" value="GAA4242993.1"/>
    <property type="molecule type" value="Genomic_DNA"/>
</dbReference>
<dbReference type="PROSITE" id="PS50222">
    <property type="entry name" value="EF_HAND_2"/>
    <property type="match status" value="1"/>
</dbReference>
<accession>A0ABP8CTD5</accession>
<dbReference type="SUPFAM" id="SSF47473">
    <property type="entry name" value="EF-hand"/>
    <property type="match status" value="1"/>
</dbReference>
<dbReference type="InterPro" id="IPR002048">
    <property type="entry name" value="EF_hand_dom"/>
</dbReference>
<dbReference type="Proteomes" id="UP001501682">
    <property type="component" value="Unassembled WGS sequence"/>
</dbReference>
<proteinExistence type="predicted"/>
<sequence length="116" mass="13598">MITKTLKIGFFIITIASFSLVSAQEKLNAKKDRSVKMFNYLDTNTDDKINLEEFKVRYEKESTEKITVEKLFASADTDANETLDRAEFKLFYEQTQKPKRIENQVHRPKKKVEKKG</sequence>
<organism evidence="3 4">
    <name type="scientific">Winogradskyella damuponensis</name>
    <dbReference type="NCBI Taxonomy" id="943939"/>
    <lineage>
        <taxon>Bacteria</taxon>
        <taxon>Pseudomonadati</taxon>
        <taxon>Bacteroidota</taxon>
        <taxon>Flavobacteriia</taxon>
        <taxon>Flavobacteriales</taxon>
        <taxon>Flavobacteriaceae</taxon>
        <taxon>Winogradskyella</taxon>
    </lineage>
</organism>